<dbReference type="CDD" id="cd19481">
    <property type="entry name" value="RecA-like_protease"/>
    <property type="match status" value="1"/>
</dbReference>
<protein>
    <submittedName>
        <fullName evidence="3">AAA family ATPase</fullName>
    </submittedName>
</protein>
<dbReference type="InterPro" id="IPR003959">
    <property type="entry name" value="ATPase_AAA_core"/>
</dbReference>
<dbReference type="InterPro" id="IPR037219">
    <property type="entry name" value="Peptidase_M41-like"/>
</dbReference>
<dbReference type="Proteomes" id="UP000254889">
    <property type="component" value="Chromosome"/>
</dbReference>
<dbReference type="InterPro" id="IPR000642">
    <property type="entry name" value="Peptidase_M41"/>
</dbReference>
<gene>
    <name evidence="3" type="ORF">DW352_14010</name>
</gene>
<reference evidence="3 4" key="1">
    <citation type="submission" date="2018-07" db="EMBL/GenBank/DDBJ databases">
        <authorList>
            <person name="Quirk P.G."/>
            <person name="Krulwich T.A."/>
        </authorList>
    </citation>
    <scope>NUCLEOTIDE SEQUENCE [LARGE SCALE GENOMIC DNA]</scope>
    <source>
        <strain evidence="3 4">CC-BB4</strain>
    </source>
</reference>
<dbReference type="Pfam" id="PF01434">
    <property type="entry name" value="Peptidase_M41"/>
    <property type="match status" value="1"/>
</dbReference>
<dbReference type="InterPro" id="IPR003593">
    <property type="entry name" value="AAA+_ATPase"/>
</dbReference>
<dbReference type="GO" id="GO:0016887">
    <property type="term" value="F:ATP hydrolysis activity"/>
    <property type="evidence" value="ECO:0007669"/>
    <property type="project" value="InterPro"/>
</dbReference>
<evidence type="ECO:0000313" key="3">
    <source>
        <dbReference type="EMBL" id="AXK81530.1"/>
    </source>
</evidence>
<sequence>MAQRKPTPQNQPTAKASSPGARAVRLEDLAGMDSARDWGEALQLDISDYRAGEIRWDDVDSGCVVYGPPGTGKTTFARALATSCGVPLIATSYAAWQRSGEGHLGNLMQAIHGTFEAARQNRPCIVFIDEIDTMPSRNTKSRHADWFNSINNALLEELDGTDAREGIIVIGACNDPGNLDAALLRPGRLGRLIEIPLPSLEALPAILRFHLRDDVSAIDDLDAIAVQCVGRSGADIAQLVRDARRLARKSRSPLGHPHLLEVLAENLKDLSTAELSRIAVHEAGHAVTGLRLKVSEQINICLSDRPQTCLDLRIAGAGVTAQRVQNVLATLLAGRAAEEIILGAASAGAGGRANSDLAKATEVAFNAVMAQGLGPEQSLVWYGMYDSQPQIALFRPVAEEVEQLLDQAYVQAKSIITSDQDLIRLTARALLRRRAIPHNDLLMMAGMVPTTFDSKNA</sequence>
<dbReference type="SUPFAM" id="SSF52540">
    <property type="entry name" value="P-loop containing nucleoside triphosphate hydrolases"/>
    <property type="match status" value="1"/>
</dbReference>
<dbReference type="OrthoDB" id="9809379at2"/>
<feature type="domain" description="AAA+ ATPase" evidence="2">
    <location>
        <begin position="59"/>
        <end position="199"/>
    </location>
</feature>
<feature type="region of interest" description="Disordered" evidence="1">
    <location>
        <begin position="1"/>
        <end position="22"/>
    </location>
</feature>
<dbReference type="SMART" id="SM00382">
    <property type="entry name" value="AAA"/>
    <property type="match status" value="1"/>
</dbReference>
<dbReference type="PANTHER" id="PTHR23076">
    <property type="entry name" value="METALLOPROTEASE M41 FTSH"/>
    <property type="match status" value="1"/>
</dbReference>
<dbReference type="AlphaFoldDB" id="A0A345ZX83"/>
<dbReference type="Gene3D" id="1.10.8.60">
    <property type="match status" value="1"/>
</dbReference>
<keyword evidence="4" id="KW-1185">Reference proteome</keyword>
<dbReference type="GO" id="GO:0005886">
    <property type="term" value="C:plasma membrane"/>
    <property type="evidence" value="ECO:0007669"/>
    <property type="project" value="TreeGrafter"/>
</dbReference>
<dbReference type="KEGG" id="ptaw:DW352_14010"/>
<dbReference type="Gene3D" id="3.40.50.300">
    <property type="entry name" value="P-loop containing nucleotide triphosphate hydrolases"/>
    <property type="match status" value="1"/>
</dbReference>
<dbReference type="PANTHER" id="PTHR23076:SF97">
    <property type="entry name" value="ATP-DEPENDENT ZINC METALLOPROTEASE YME1L1"/>
    <property type="match status" value="1"/>
</dbReference>
<dbReference type="EMBL" id="CP031417">
    <property type="protein sequence ID" value="AXK81530.1"/>
    <property type="molecule type" value="Genomic_DNA"/>
</dbReference>
<dbReference type="Pfam" id="PF00004">
    <property type="entry name" value="AAA"/>
    <property type="match status" value="1"/>
</dbReference>
<dbReference type="GO" id="GO:0006508">
    <property type="term" value="P:proteolysis"/>
    <property type="evidence" value="ECO:0007669"/>
    <property type="project" value="InterPro"/>
</dbReference>
<dbReference type="GO" id="GO:0030163">
    <property type="term" value="P:protein catabolic process"/>
    <property type="evidence" value="ECO:0007669"/>
    <property type="project" value="TreeGrafter"/>
</dbReference>
<dbReference type="RefSeq" id="WP_115691909.1">
    <property type="nucleotide sequence ID" value="NZ_CP031417.1"/>
</dbReference>
<dbReference type="GO" id="GO:0004176">
    <property type="term" value="F:ATP-dependent peptidase activity"/>
    <property type="evidence" value="ECO:0007669"/>
    <property type="project" value="InterPro"/>
</dbReference>
<feature type="compositionally biased region" description="Polar residues" evidence="1">
    <location>
        <begin position="1"/>
        <end position="16"/>
    </location>
</feature>
<name>A0A345ZX83_9HYPH</name>
<dbReference type="Gene3D" id="1.20.58.760">
    <property type="entry name" value="Peptidase M41"/>
    <property type="match status" value="1"/>
</dbReference>
<evidence type="ECO:0000259" key="2">
    <source>
        <dbReference type="SMART" id="SM00382"/>
    </source>
</evidence>
<evidence type="ECO:0000313" key="4">
    <source>
        <dbReference type="Proteomes" id="UP000254889"/>
    </source>
</evidence>
<dbReference type="SUPFAM" id="SSF140990">
    <property type="entry name" value="FtsH protease domain-like"/>
    <property type="match status" value="1"/>
</dbReference>
<dbReference type="GO" id="GO:0004222">
    <property type="term" value="F:metalloendopeptidase activity"/>
    <property type="evidence" value="ECO:0007669"/>
    <property type="project" value="InterPro"/>
</dbReference>
<evidence type="ECO:0000256" key="1">
    <source>
        <dbReference type="SAM" id="MobiDB-lite"/>
    </source>
</evidence>
<organism evidence="3 4">
    <name type="scientific">Pseudolabrys taiwanensis</name>
    <dbReference type="NCBI Taxonomy" id="331696"/>
    <lineage>
        <taxon>Bacteria</taxon>
        <taxon>Pseudomonadati</taxon>
        <taxon>Pseudomonadota</taxon>
        <taxon>Alphaproteobacteria</taxon>
        <taxon>Hyphomicrobiales</taxon>
        <taxon>Xanthobacteraceae</taxon>
        <taxon>Pseudolabrys</taxon>
    </lineage>
</organism>
<accession>A0A345ZX83</accession>
<dbReference type="InterPro" id="IPR027417">
    <property type="entry name" value="P-loop_NTPase"/>
</dbReference>
<proteinExistence type="predicted"/>
<dbReference type="GO" id="GO:0005524">
    <property type="term" value="F:ATP binding"/>
    <property type="evidence" value="ECO:0007669"/>
    <property type="project" value="InterPro"/>
</dbReference>